<protein>
    <recommendedName>
        <fullName evidence="4">CMP/dCMP-type deaminase domain-containing protein</fullName>
    </recommendedName>
</protein>
<dbReference type="InterPro" id="IPR016192">
    <property type="entry name" value="APOBEC/CMP_deaminase_Zn-bd"/>
</dbReference>
<dbReference type="PANTHER" id="PTHR11079">
    <property type="entry name" value="CYTOSINE DEAMINASE FAMILY MEMBER"/>
    <property type="match status" value="1"/>
</dbReference>
<dbReference type="PROSITE" id="PS51747">
    <property type="entry name" value="CYT_DCMP_DEAMINASES_2"/>
    <property type="match status" value="1"/>
</dbReference>
<dbReference type="Gene3D" id="3.40.140.10">
    <property type="entry name" value="Cytidine Deaminase, domain 2"/>
    <property type="match status" value="1"/>
</dbReference>
<dbReference type="SUPFAM" id="SSF53927">
    <property type="entry name" value="Cytidine deaminase-like"/>
    <property type="match status" value="1"/>
</dbReference>
<keyword evidence="2" id="KW-0862">Zinc</keyword>
<dbReference type="GO" id="GO:0009507">
    <property type="term" value="C:chloroplast"/>
    <property type="evidence" value="ECO:0007669"/>
    <property type="project" value="TreeGrafter"/>
</dbReference>
<evidence type="ECO:0000313" key="6">
    <source>
        <dbReference type="Proteomes" id="UP001314263"/>
    </source>
</evidence>
<dbReference type="Proteomes" id="UP001314263">
    <property type="component" value="Unassembled WGS sequence"/>
</dbReference>
<feature type="region of interest" description="Disordered" evidence="3">
    <location>
        <begin position="168"/>
        <end position="196"/>
    </location>
</feature>
<reference evidence="5 6" key="1">
    <citation type="submission" date="2023-10" db="EMBL/GenBank/DDBJ databases">
        <authorList>
            <person name="Maclean D."/>
            <person name="Macfadyen A."/>
        </authorList>
    </citation>
    <scope>NUCLEOTIDE SEQUENCE [LARGE SCALE GENOMIC DNA]</scope>
</reference>
<evidence type="ECO:0000256" key="3">
    <source>
        <dbReference type="SAM" id="MobiDB-lite"/>
    </source>
</evidence>
<dbReference type="EMBL" id="CAUYUE010000006">
    <property type="protein sequence ID" value="CAK0781511.1"/>
    <property type="molecule type" value="Genomic_DNA"/>
</dbReference>
<feature type="region of interest" description="Disordered" evidence="3">
    <location>
        <begin position="118"/>
        <end position="140"/>
    </location>
</feature>
<keyword evidence="6" id="KW-1185">Reference proteome</keyword>
<name>A0AAV1I548_9CHLO</name>
<evidence type="ECO:0000256" key="2">
    <source>
        <dbReference type="ARBA" id="ARBA00022833"/>
    </source>
</evidence>
<keyword evidence="1" id="KW-0479">Metal-binding</keyword>
<gene>
    <name evidence="5" type="ORF">CVIRNUC_005392</name>
</gene>
<comment type="caution">
    <text evidence="5">The sequence shown here is derived from an EMBL/GenBank/DDBJ whole genome shotgun (WGS) entry which is preliminary data.</text>
</comment>
<sequence length="196" mass="20775">MAMAVEEARRGAALGEVPVGAVLIHDGSMIARSHNLVERLRDPTAHAEMLVIRQAAAQGLGRWTLQTATLYATLEPCAMCAGAILISRVGTVVYGARSTLLGADGTWMQLLPCQHDAEGAGADSSGQGAWQGRPHPTHPNIQVRRGVLSEESGALLKAFFQQRRAEGKSRAAEIGSIVPHLDSESDYIPSSPESDS</sequence>
<dbReference type="InterPro" id="IPR002125">
    <property type="entry name" value="CMP_dCMP_dom"/>
</dbReference>
<evidence type="ECO:0000259" key="4">
    <source>
        <dbReference type="PROSITE" id="PS51747"/>
    </source>
</evidence>
<accession>A0AAV1I548</accession>
<dbReference type="InterPro" id="IPR016193">
    <property type="entry name" value="Cytidine_deaminase-like"/>
</dbReference>
<dbReference type="AlphaFoldDB" id="A0AAV1I548"/>
<dbReference type="GO" id="GO:0052717">
    <property type="term" value="F:tRNA-specific adenosine-34 deaminase activity"/>
    <property type="evidence" value="ECO:0007669"/>
    <property type="project" value="UniProtKB-EC"/>
</dbReference>
<evidence type="ECO:0000313" key="5">
    <source>
        <dbReference type="EMBL" id="CAK0781511.1"/>
    </source>
</evidence>
<proteinExistence type="predicted"/>
<dbReference type="GO" id="GO:0002100">
    <property type="term" value="P:tRNA wobble adenosine to inosine editing"/>
    <property type="evidence" value="ECO:0007669"/>
    <property type="project" value="InterPro"/>
</dbReference>
<dbReference type="Pfam" id="PF00383">
    <property type="entry name" value="dCMP_cyt_deam_1"/>
    <property type="match status" value="1"/>
</dbReference>
<feature type="domain" description="CMP/dCMP-type deaminase" evidence="4">
    <location>
        <begin position="1"/>
        <end position="118"/>
    </location>
</feature>
<dbReference type="PROSITE" id="PS00903">
    <property type="entry name" value="CYT_DCMP_DEAMINASES_1"/>
    <property type="match status" value="1"/>
</dbReference>
<organism evidence="5 6">
    <name type="scientific">Coccomyxa viridis</name>
    <dbReference type="NCBI Taxonomy" id="1274662"/>
    <lineage>
        <taxon>Eukaryota</taxon>
        <taxon>Viridiplantae</taxon>
        <taxon>Chlorophyta</taxon>
        <taxon>core chlorophytes</taxon>
        <taxon>Trebouxiophyceae</taxon>
        <taxon>Trebouxiophyceae incertae sedis</taxon>
        <taxon>Coccomyxaceae</taxon>
        <taxon>Coccomyxa</taxon>
    </lineage>
</organism>
<dbReference type="PANTHER" id="PTHR11079:SF179">
    <property type="entry name" value="TRNA(ADENINE(34)) DEAMINASE, CHLOROPLASTIC"/>
    <property type="match status" value="1"/>
</dbReference>
<evidence type="ECO:0000256" key="1">
    <source>
        <dbReference type="ARBA" id="ARBA00022723"/>
    </source>
</evidence>
<dbReference type="CDD" id="cd01285">
    <property type="entry name" value="nucleoside_deaminase"/>
    <property type="match status" value="1"/>
</dbReference>
<dbReference type="GO" id="GO:0008270">
    <property type="term" value="F:zinc ion binding"/>
    <property type="evidence" value="ECO:0007669"/>
    <property type="project" value="InterPro"/>
</dbReference>